<name>F7APT1_ORNAN</name>
<dbReference type="KEGG" id="oaa:100090676"/>
<keyword evidence="6 13" id="KW-0812">Transmembrane</keyword>
<accession>F7APT1</accession>
<evidence type="ECO:0000313" key="15">
    <source>
        <dbReference type="Ensembl" id="ENSOANP00000015001.2"/>
    </source>
</evidence>
<keyword evidence="16" id="KW-1185">Reference proteome</keyword>
<feature type="transmembrane region" description="Helical" evidence="13">
    <location>
        <begin position="238"/>
        <end position="261"/>
    </location>
</feature>
<keyword evidence="10 13" id="KW-0675">Receptor</keyword>
<evidence type="ECO:0000256" key="1">
    <source>
        <dbReference type="ARBA" id="ARBA00003878"/>
    </source>
</evidence>
<reference evidence="15 16" key="1">
    <citation type="journal article" date="2008" name="Nature">
        <title>Genome analysis of the platypus reveals unique signatures of evolution.</title>
        <authorList>
            <person name="Warren W.C."/>
            <person name="Hillier L.W."/>
            <person name="Marshall Graves J.A."/>
            <person name="Birney E."/>
            <person name="Ponting C.P."/>
            <person name="Grutzner F."/>
            <person name="Belov K."/>
            <person name="Miller W."/>
            <person name="Clarke L."/>
            <person name="Chinwalla A.T."/>
            <person name="Yang S.P."/>
            <person name="Heger A."/>
            <person name="Locke D.P."/>
            <person name="Miethke P."/>
            <person name="Waters P.D."/>
            <person name="Veyrunes F."/>
            <person name="Fulton L."/>
            <person name="Fulton B."/>
            <person name="Graves T."/>
            <person name="Wallis J."/>
            <person name="Puente X.S."/>
            <person name="Lopez-Otin C."/>
            <person name="Ordonez G.R."/>
            <person name="Eichler E.E."/>
            <person name="Chen L."/>
            <person name="Cheng Z."/>
            <person name="Deakin J.E."/>
            <person name="Alsop A."/>
            <person name="Thompson K."/>
            <person name="Kirby P."/>
            <person name="Papenfuss A.T."/>
            <person name="Wakefield M.J."/>
            <person name="Olender T."/>
            <person name="Lancet D."/>
            <person name="Huttley G.A."/>
            <person name="Smit A.F."/>
            <person name="Pask A."/>
            <person name="Temple-Smith P."/>
            <person name="Batzer M.A."/>
            <person name="Walker J.A."/>
            <person name="Konkel M.K."/>
            <person name="Harris R.S."/>
            <person name="Whittington C.M."/>
            <person name="Wong E.S."/>
            <person name="Gemmell N.J."/>
            <person name="Buschiazzo E."/>
            <person name="Vargas Jentzsch I.M."/>
            <person name="Merkel A."/>
            <person name="Schmitz J."/>
            <person name="Zemann A."/>
            <person name="Churakov G."/>
            <person name="Kriegs J.O."/>
            <person name="Brosius J."/>
            <person name="Murchison E.P."/>
            <person name="Sachidanandam R."/>
            <person name="Smith C."/>
            <person name="Hannon G.J."/>
            <person name="Tsend-Ayush E."/>
            <person name="McMillan D."/>
            <person name="Attenborough R."/>
            <person name="Rens W."/>
            <person name="Ferguson-Smith M."/>
            <person name="Lefevre C.M."/>
            <person name="Sharp J.A."/>
            <person name="Nicholas K.R."/>
            <person name="Ray D.A."/>
            <person name="Kube M."/>
            <person name="Reinhardt R."/>
            <person name="Pringle T.H."/>
            <person name="Taylor J."/>
            <person name="Jones R.C."/>
            <person name="Nixon B."/>
            <person name="Dacheux J.L."/>
            <person name="Niwa H."/>
            <person name="Sekita Y."/>
            <person name="Huang X."/>
            <person name="Stark A."/>
            <person name="Kheradpour P."/>
            <person name="Kellis M."/>
            <person name="Flicek P."/>
            <person name="Chen Y."/>
            <person name="Webber C."/>
            <person name="Hardison R."/>
            <person name="Nelson J."/>
            <person name="Hallsworth-Pepin K."/>
            <person name="Delehaunty K."/>
            <person name="Markovic C."/>
            <person name="Minx P."/>
            <person name="Feng Y."/>
            <person name="Kremitzki C."/>
            <person name="Mitreva M."/>
            <person name="Glasscock J."/>
            <person name="Wylie T."/>
            <person name="Wohldmann P."/>
            <person name="Thiru P."/>
            <person name="Nhan M.N."/>
            <person name="Pohl C.S."/>
            <person name="Smith S.M."/>
            <person name="Hou S."/>
            <person name="Nefedov M."/>
            <person name="de Jong P.J."/>
            <person name="Renfree M.B."/>
            <person name="Mardis E.R."/>
            <person name="Wilson R.K."/>
        </authorList>
    </citation>
    <scope>NUCLEOTIDE SEQUENCE [LARGE SCALE GENOMIC DNA]</scope>
    <source>
        <strain evidence="15 16">Glennie</strain>
    </source>
</reference>
<dbReference type="InterPro" id="IPR004072">
    <property type="entry name" value="Vmron_rcpt_1"/>
</dbReference>
<dbReference type="PROSITE" id="PS50262">
    <property type="entry name" value="G_PROTEIN_RECEP_F1_2"/>
    <property type="match status" value="1"/>
</dbReference>
<comment type="function">
    <text evidence="1">Putative pheromone receptor.</text>
</comment>
<protein>
    <recommendedName>
        <fullName evidence="13">Vomeronasal type-1 receptor</fullName>
    </recommendedName>
</protein>
<dbReference type="HOGENOM" id="CLU_058641_4_0_1"/>
<dbReference type="RefSeq" id="NP_001240480.1">
    <property type="nucleotide sequence ID" value="NM_001253551.1"/>
</dbReference>
<dbReference type="GO" id="GO:0005886">
    <property type="term" value="C:plasma membrane"/>
    <property type="evidence" value="ECO:0000318"/>
    <property type="project" value="GO_Central"/>
</dbReference>
<dbReference type="Ensembl" id="ENSOANT00000015004.2">
    <property type="protein sequence ID" value="ENSOANP00000015001.2"/>
    <property type="gene ID" value="ENSOANG00000046431.1"/>
</dbReference>
<evidence type="ECO:0000256" key="5">
    <source>
        <dbReference type="ARBA" id="ARBA00022507"/>
    </source>
</evidence>
<dbReference type="GO" id="GO:0005550">
    <property type="term" value="F:pheromone binding"/>
    <property type="evidence" value="ECO:0000318"/>
    <property type="project" value="GO_Central"/>
</dbReference>
<evidence type="ECO:0000256" key="10">
    <source>
        <dbReference type="ARBA" id="ARBA00023170"/>
    </source>
</evidence>
<comment type="similarity">
    <text evidence="3 13">Belongs to the G-protein coupled receptor 1 family.</text>
</comment>
<keyword evidence="4 13" id="KW-1003">Cell membrane</keyword>
<dbReference type="GO" id="GO:0019236">
    <property type="term" value="P:response to pheromone"/>
    <property type="evidence" value="ECO:0007669"/>
    <property type="project" value="UniProtKB-KW"/>
</dbReference>
<evidence type="ECO:0000256" key="3">
    <source>
        <dbReference type="ARBA" id="ARBA00010663"/>
    </source>
</evidence>
<evidence type="ECO:0000256" key="13">
    <source>
        <dbReference type="RuleBase" id="RU364061"/>
    </source>
</evidence>
<evidence type="ECO:0000256" key="6">
    <source>
        <dbReference type="ARBA" id="ARBA00022692"/>
    </source>
</evidence>
<dbReference type="Pfam" id="PF03402">
    <property type="entry name" value="V1R"/>
    <property type="match status" value="1"/>
</dbReference>
<evidence type="ECO:0000313" key="16">
    <source>
        <dbReference type="Proteomes" id="UP000002279"/>
    </source>
</evidence>
<dbReference type="InParanoid" id="F7APT1"/>
<comment type="subcellular location">
    <subcellularLocation>
        <location evidence="2 13">Cell membrane</location>
        <topology evidence="2 13">Multi-pass membrane protein</topology>
    </subcellularLocation>
</comment>
<organism evidence="15 16">
    <name type="scientific">Ornithorhynchus anatinus</name>
    <name type="common">Duckbill platypus</name>
    <dbReference type="NCBI Taxonomy" id="9258"/>
    <lineage>
        <taxon>Eukaryota</taxon>
        <taxon>Metazoa</taxon>
        <taxon>Chordata</taxon>
        <taxon>Craniata</taxon>
        <taxon>Vertebrata</taxon>
        <taxon>Euteleostomi</taxon>
        <taxon>Mammalia</taxon>
        <taxon>Monotremata</taxon>
        <taxon>Ornithorhynchidae</taxon>
        <taxon>Ornithorhynchus</taxon>
    </lineage>
</organism>
<dbReference type="PRINTS" id="PR01534">
    <property type="entry name" value="VOMERONASL1R"/>
</dbReference>
<evidence type="ECO:0000256" key="12">
    <source>
        <dbReference type="ARBA" id="ARBA00023224"/>
    </source>
</evidence>
<feature type="domain" description="G-protein coupled receptors family 1 profile" evidence="14">
    <location>
        <begin position="22"/>
        <end position="288"/>
    </location>
</feature>
<dbReference type="GeneID" id="100090676"/>
<dbReference type="FunFam" id="1.20.1070.10:FF:000033">
    <property type="entry name" value="Vomeronasal type-1 receptor"/>
    <property type="match status" value="1"/>
</dbReference>
<proteinExistence type="inferred from homology"/>
<dbReference type="InterPro" id="IPR017452">
    <property type="entry name" value="GPCR_Rhodpsn_7TM"/>
</dbReference>
<keyword evidence="8 13" id="KW-0297">G-protein coupled receptor</keyword>
<keyword evidence="9 13" id="KW-0472">Membrane</keyword>
<feature type="transmembrane region" description="Helical" evidence="13">
    <location>
        <begin position="46"/>
        <end position="71"/>
    </location>
</feature>
<reference evidence="15" key="3">
    <citation type="submission" date="2025-09" db="UniProtKB">
        <authorList>
            <consortium name="Ensembl"/>
        </authorList>
    </citation>
    <scope>IDENTIFICATION</scope>
    <source>
        <strain evidence="15">Glennie</strain>
    </source>
</reference>
<keyword evidence="12 13" id="KW-0807">Transducer</keyword>
<dbReference type="GO" id="GO:0007606">
    <property type="term" value="P:sensory perception of chemical stimulus"/>
    <property type="evidence" value="ECO:0007669"/>
    <property type="project" value="UniProtKB-ARBA"/>
</dbReference>
<sequence>MLLIDLVFLILFLIQTVVGLLENSILLMLFVSVFTSHRHHKKPTDLIVAYLTVANTGILITQVAPGMILAIRWENAMDVVGCQIALFIRRVARGLSICNTCLLSVFQAITISPSTSRWAQIKPSLSKYIVSIFLFFWVLNFMVEMNILKSIEVSQNVTLTLHVDRRRCCLNMIRGNYLNNVVFLTAKVIRDAVFVFLMSWASGYMVIVLYRHHKQVQHIHSTSLSPKSSAETKATQTILFLVTCFVSFYCINSSLTLALNFFEEDDLRLYDPVLFLGSCYSFFGPLVLISNDPRVSKLLCPLGRERALSAFISQ</sequence>
<dbReference type="PANTHER" id="PTHR24062">
    <property type="entry name" value="VOMERONASAL TYPE-1 RECEPTOR"/>
    <property type="match status" value="1"/>
</dbReference>
<dbReference type="OrthoDB" id="9606139at2759"/>
<feature type="transmembrane region" description="Helical" evidence="13">
    <location>
        <begin position="192"/>
        <end position="210"/>
    </location>
</feature>
<keyword evidence="11" id="KW-0325">Glycoprotein</keyword>
<keyword evidence="5 13" id="KW-0589">Pheromone response</keyword>
<evidence type="ECO:0000256" key="2">
    <source>
        <dbReference type="ARBA" id="ARBA00004651"/>
    </source>
</evidence>
<evidence type="ECO:0000256" key="4">
    <source>
        <dbReference type="ARBA" id="ARBA00022475"/>
    </source>
</evidence>
<evidence type="ECO:0000256" key="11">
    <source>
        <dbReference type="ARBA" id="ARBA00023180"/>
    </source>
</evidence>
<dbReference type="GeneTree" id="ENSGT00960000186612"/>
<feature type="transmembrane region" description="Helical" evidence="13">
    <location>
        <begin position="273"/>
        <end position="289"/>
    </location>
</feature>
<evidence type="ECO:0000259" key="14">
    <source>
        <dbReference type="PROSITE" id="PS50262"/>
    </source>
</evidence>
<evidence type="ECO:0000256" key="9">
    <source>
        <dbReference type="ARBA" id="ARBA00023136"/>
    </source>
</evidence>
<feature type="transmembrane region" description="Helical" evidence="13">
    <location>
        <begin position="6"/>
        <end position="34"/>
    </location>
</feature>
<keyword evidence="7 13" id="KW-1133">Transmembrane helix</keyword>
<evidence type="ECO:0000256" key="7">
    <source>
        <dbReference type="ARBA" id="ARBA00022989"/>
    </source>
</evidence>
<dbReference type="AlphaFoldDB" id="F7APT1"/>
<gene>
    <name evidence="15" type="primary">ORNANAV1R3159</name>
</gene>
<reference evidence="15" key="2">
    <citation type="submission" date="2025-08" db="UniProtKB">
        <authorList>
            <consortium name="Ensembl"/>
        </authorList>
    </citation>
    <scope>IDENTIFICATION</scope>
    <source>
        <strain evidence="15">Glennie</strain>
    </source>
</reference>
<feature type="transmembrane region" description="Helical" evidence="13">
    <location>
        <begin position="125"/>
        <end position="143"/>
    </location>
</feature>
<evidence type="ECO:0000256" key="8">
    <source>
        <dbReference type="ARBA" id="ARBA00023040"/>
    </source>
</evidence>
<dbReference type="Proteomes" id="UP000002279">
    <property type="component" value="Chromosome X5"/>
</dbReference>
<dbReference type="SUPFAM" id="SSF81321">
    <property type="entry name" value="Family A G protein-coupled receptor-like"/>
    <property type="match status" value="1"/>
</dbReference>
<dbReference type="GO" id="GO:0016503">
    <property type="term" value="F:pheromone receptor activity"/>
    <property type="evidence" value="ECO:0007669"/>
    <property type="project" value="InterPro"/>
</dbReference>
<dbReference type="CTD" id="100090676"/>
<dbReference type="Gene3D" id="1.20.1070.10">
    <property type="entry name" value="Rhodopsin 7-helix transmembrane proteins"/>
    <property type="match status" value="1"/>
</dbReference>